<keyword evidence="3" id="KW-1185">Reference proteome</keyword>
<proteinExistence type="predicted"/>
<keyword evidence="1" id="KW-0472">Membrane</keyword>
<sequence>MTSCDVCSAIYVVIILIIRIITIIKIITAIQTLEARGATRHGVPYYLGTVAGLAAGSWIHDPLHSFPPVLTMYTLLCSELCSAAQASPRAAVQSGIGRRHV</sequence>
<accession>A0ABN9UXN9</accession>
<feature type="transmembrane region" description="Helical" evidence="1">
    <location>
        <begin position="42"/>
        <end position="60"/>
    </location>
</feature>
<evidence type="ECO:0000313" key="2">
    <source>
        <dbReference type="EMBL" id="CAK0863988.1"/>
    </source>
</evidence>
<protein>
    <submittedName>
        <fullName evidence="2">Uncharacterized protein</fullName>
    </submittedName>
</protein>
<keyword evidence="1" id="KW-1133">Transmembrane helix</keyword>
<gene>
    <name evidence="2" type="ORF">PCOR1329_LOCUS51983</name>
</gene>
<dbReference type="EMBL" id="CAUYUJ010016320">
    <property type="protein sequence ID" value="CAK0863988.1"/>
    <property type="molecule type" value="Genomic_DNA"/>
</dbReference>
<organism evidence="2 3">
    <name type="scientific">Prorocentrum cordatum</name>
    <dbReference type="NCBI Taxonomy" id="2364126"/>
    <lineage>
        <taxon>Eukaryota</taxon>
        <taxon>Sar</taxon>
        <taxon>Alveolata</taxon>
        <taxon>Dinophyceae</taxon>
        <taxon>Prorocentrales</taxon>
        <taxon>Prorocentraceae</taxon>
        <taxon>Prorocentrum</taxon>
    </lineage>
</organism>
<feature type="transmembrane region" description="Helical" evidence="1">
    <location>
        <begin position="6"/>
        <end position="30"/>
    </location>
</feature>
<keyword evidence="1" id="KW-0812">Transmembrane</keyword>
<name>A0ABN9UXN9_9DINO</name>
<comment type="caution">
    <text evidence="2">The sequence shown here is derived from an EMBL/GenBank/DDBJ whole genome shotgun (WGS) entry which is preliminary data.</text>
</comment>
<reference evidence="2" key="1">
    <citation type="submission" date="2023-10" db="EMBL/GenBank/DDBJ databases">
        <authorList>
            <person name="Chen Y."/>
            <person name="Shah S."/>
            <person name="Dougan E. K."/>
            <person name="Thang M."/>
            <person name="Chan C."/>
        </authorList>
    </citation>
    <scope>NUCLEOTIDE SEQUENCE [LARGE SCALE GENOMIC DNA]</scope>
</reference>
<evidence type="ECO:0000313" key="3">
    <source>
        <dbReference type="Proteomes" id="UP001189429"/>
    </source>
</evidence>
<evidence type="ECO:0000256" key="1">
    <source>
        <dbReference type="SAM" id="Phobius"/>
    </source>
</evidence>
<dbReference type="Proteomes" id="UP001189429">
    <property type="component" value="Unassembled WGS sequence"/>
</dbReference>